<proteinExistence type="predicted"/>
<evidence type="ECO:0000259" key="1">
    <source>
        <dbReference type="Pfam" id="PF09004"/>
    </source>
</evidence>
<gene>
    <name evidence="2" type="primary">Nfu_g_1_024728</name>
</gene>
<feature type="domain" description="Alkylated DNA repair protein AlkB homologue 8 N-terminal" evidence="1">
    <location>
        <begin position="69"/>
        <end position="110"/>
    </location>
</feature>
<reference evidence="2" key="2">
    <citation type="submission" date="2016-06" db="EMBL/GenBank/DDBJ databases">
        <title>The genome of a short-lived fish provides insights into sex chromosome evolution and the genetic control of aging.</title>
        <authorList>
            <person name="Reichwald K."/>
            <person name="Felder M."/>
            <person name="Petzold A."/>
            <person name="Koch P."/>
            <person name="Groth M."/>
            <person name="Platzer M."/>
        </authorList>
    </citation>
    <scope>NUCLEOTIDE SEQUENCE</scope>
    <source>
        <tissue evidence="2">Brain</tissue>
    </source>
</reference>
<protein>
    <recommendedName>
        <fullName evidence="1">Alkylated DNA repair protein AlkB homologue 8 N-terminal domain-containing protein</fullName>
    </recommendedName>
</protein>
<dbReference type="EMBL" id="HAEB01015425">
    <property type="protein sequence ID" value="SBQ61952.1"/>
    <property type="molecule type" value="Transcribed_RNA"/>
</dbReference>
<name>A0A1A8FSH0_9TELE</name>
<dbReference type="PANTHER" id="PTHR33332">
    <property type="entry name" value="REVERSE TRANSCRIPTASE DOMAIN-CONTAINING PROTEIN"/>
    <property type="match status" value="1"/>
</dbReference>
<evidence type="ECO:0000313" key="2">
    <source>
        <dbReference type="EMBL" id="SBQ61952.1"/>
    </source>
</evidence>
<dbReference type="InterPro" id="IPR015095">
    <property type="entry name" value="AlkB_hom8_N"/>
</dbReference>
<sequence>MEYRDEVNRLTEWCSVNNLQLNTTKTKERIFDFRKGRVDPAPLYIHGNCVERVHSMRFLGVQISDDLSWTANTMAVVKKAQLHLHFLRVLRTNNLEERLLVTFYRATIESILTYSITTWYAGCSAADRKVLQRVINTAQKITGCSLPSLEVIANSRYLSRAGNIIKDQSHPSNRV</sequence>
<organism evidence="2">
    <name type="scientific">Nothobranchius korthausae</name>
    <dbReference type="NCBI Taxonomy" id="1143690"/>
    <lineage>
        <taxon>Eukaryota</taxon>
        <taxon>Metazoa</taxon>
        <taxon>Chordata</taxon>
        <taxon>Craniata</taxon>
        <taxon>Vertebrata</taxon>
        <taxon>Euteleostomi</taxon>
        <taxon>Actinopterygii</taxon>
        <taxon>Neopterygii</taxon>
        <taxon>Teleostei</taxon>
        <taxon>Neoteleostei</taxon>
        <taxon>Acanthomorphata</taxon>
        <taxon>Ovalentaria</taxon>
        <taxon>Atherinomorphae</taxon>
        <taxon>Cyprinodontiformes</taxon>
        <taxon>Nothobranchiidae</taxon>
        <taxon>Nothobranchius</taxon>
    </lineage>
</organism>
<accession>A0A1A8FSH0</accession>
<dbReference type="AlphaFoldDB" id="A0A1A8FSH0"/>
<dbReference type="Pfam" id="PF09004">
    <property type="entry name" value="ALKBH8_N"/>
    <property type="match status" value="1"/>
</dbReference>
<reference evidence="2" key="1">
    <citation type="submission" date="2016-05" db="EMBL/GenBank/DDBJ databases">
        <authorList>
            <person name="Lavstsen T."/>
            <person name="Jespersen J.S."/>
        </authorList>
    </citation>
    <scope>NUCLEOTIDE SEQUENCE</scope>
    <source>
        <tissue evidence="2">Brain</tissue>
    </source>
</reference>
<dbReference type="GO" id="GO:0008168">
    <property type="term" value="F:methyltransferase activity"/>
    <property type="evidence" value="ECO:0007669"/>
    <property type="project" value="InterPro"/>
</dbReference>
<dbReference type="GO" id="GO:0016706">
    <property type="term" value="F:2-oxoglutarate-dependent dioxygenase activity"/>
    <property type="evidence" value="ECO:0007669"/>
    <property type="project" value="InterPro"/>
</dbReference>